<evidence type="ECO:0000256" key="2">
    <source>
        <dbReference type="ARBA" id="ARBA00022803"/>
    </source>
</evidence>
<accession>A0A7V5VE67</accession>
<evidence type="ECO:0000313" key="4">
    <source>
        <dbReference type="EMBL" id="HHM01403.1"/>
    </source>
</evidence>
<evidence type="ECO:0000256" key="1">
    <source>
        <dbReference type="ARBA" id="ARBA00022737"/>
    </source>
</evidence>
<dbReference type="Pfam" id="PF13414">
    <property type="entry name" value="TPR_11"/>
    <property type="match status" value="1"/>
</dbReference>
<dbReference type="InterPro" id="IPR019734">
    <property type="entry name" value="TPR_rpt"/>
</dbReference>
<dbReference type="InterPro" id="IPR051685">
    <property type="entry name" value="Ycf3/AcsC/BcsC/TPR_MFPF"/>
</dbReference>
<dbReference type="PANTHER" id="PTHR44943:SF8">
    <property type="entry name" value="TPR REPEAT-CONTAINING PROTEIN MJ0263"/>
    <property type="match status" value="1"/>
</dbReference>
<proteinExistence type="predicted"/>
<feature type="repeat" description="TPR" evidence="3">
    <location>
        <begin position="94"/>
        <end position="127"/>
    </location>
</feature>
<dbReference type="AlphaFoldDB" id="A0A7V5VE67"/>
<evidence type="ECO:0000256" key="3">
    <source>
        <dbReference type="PROSITE-ProRule" id="PRU00339"/>
    </source>
</evidence>
<comment type="caution">
    <text evidence="4">The sequence shown here is derived from an EMBL/GenBank/DDBJ whole genome shotgun (WGS) entry which is preliminary data.</text>
</comment>
<dbReference type="Gene3D" id="1.25.40.10">
    <property type="entry name" value="Tetratricopeptide repeat domain"/>
    <property type="match status" value="2"/>
</dbReference>
<feature type="repeat" description="TPR" evidence="3">
    <location>
        <begin position="162"/>
        <end position="195"/>
    </location>
</feature>
<gene>
    <name evidence="4" type="ORF">ENJ15_00200</name>
</gene>
<dbReference type="PROSITE" id="PS50293">
    <property type="entry name" value="TPR_REGION"/>
    <property type="match status" value="1"/>
</dbReference>
<keyword evidence="2 3" id="KW-0802">TPR repeat</keyword>
<dbReference type="InterPro" id="IPR011990">
    <property type="entry name" value="TPR-like_helical_dom_sf"/>
</dbReference>
<dbReference type="Proteomes" id="UP000885771">
    <property type="component" value="Unassembled WGS sequence"/>
</dbReference>
<reference evidence="4" key="1">
    <citation type="journal article" date="2020" name="mSystems">
        <title>Genome- and Community-Level Interaction Insights into Carbon Utilization and Element Cycling Functions of Hydrothermarchaeota in Hydrothermal Sediment.</title>
        <authorList>
            <person name="Zhou Z."/>
            <person name="Liu Y."/>
            <person name="Xu W."/>
            <person name="Pan J."/>
            <person name="Luo Z.H."/>
            <person name="Li M."/>
        </authorList>
    </citation>
    <scope>NUCLEOTIDE SEQUENCE [LARGE SCALE GENOMIC DNA]</scope>
    <source>
        <strain evidence="4">HyVt-460</strain>
    </source>
</reference>
<dbReference type="SMART" id="SM00028">
    <property type="entry name" value="TPR"/>
    <property type="match status" value="4"/>
</dbReference>
<protein>
    <submittedName>
        <fullName evidence="4">Tetratricopeptide repeat protein</fullName>
    </submittedName>
</protein>
<dbReference type="SUPFAM" id="SSF48452">
    <property type="entry name" value="TPR-like"/>
    <property type="match status" value="1"/>
</dbReference>
<feature type="repeat" description="TPR" evidence="3">
    <location>
        <begin position="128"/>
        <end position="161"/>
    </location>
</feature>
<dbReference type="EMBL" id="DRLI01000010">
    <property type="protein sequence ID" value="HHM01403.1"/>
    <property type="molecule type" value="Genomic_DNA"/>
</dbReference>
<keyword evidence="1" id="KW-0677">Repeat</keyword>
<organism evidence="4">
    <name type="scientific">Caldithrix abyssi</name>
    <dbReference type="NCBI Taxonomy" id="187145"/>
    <lineage>
        <taxon>Bacteria</taxon>
        <taxon>Pseudomonadati</taxon>
        <taxon>Calditrichota</taxon>
        <taxon>Calditrichia</taxon>
        <taxon>Calditrichales</taxon>
        <taxon>Calditrichaceae</taxon>
        <taxon>Caldithrix</taxon>
    </lineage>
</organism>
<sequence length="379" mass="43764">MSDIGFNDDVNVGGRKFHVQTASHLSQGTASCEVFEQGRLINKHYVTFERRSRADVEKFENRIRNVVESVHDETLQEIELMFSIAEKINGLKHAPSHVKMGLLFMKNNLINDGIRHFEKAIELNKNEVDAYNNLGLAQIQLKNYDNAIRTFETALRINKDYPDVHHNLGMAYYLERQHFKAIDHIQTALRMNPDYKLARYNLALVYLDSILSDKKDTKLPPASIRAERSLQQLKELKLKNIASVMSKVQKALKQKDVKAAVKVLESMREKVFPEDLYNLIGIDFYLRFMFGGKSLTNRSLVKFERDLAKAIEIRGEYADLWNSLGIVHLIQCRNLFLQALGEFNRALEINPNFEKALKNKKLVENDGKEFLILLRAILK</sequence>
<dbReference type="PANTHER" id="PTHR44943">
    <property type="entry name" value="CELLULOSE SYNTHASE OPERON PROTEIN C"/>
    <property type="match status" value="1"/>
</dbReference>
<dbReference type="PROSITE" id="PS50005">
    <property type="entry name" value="TPR"/>
    <property type="match status" value="3"/>
</dbReference>
<name>A0A7V5VE67_CALAY</name>